<dbReference type="InterPro" id="IPR046748">
    <property type="entry name" value="HipA_2"/>
</dbReference>
<dbReference type="RefSeq" id="WP_269444381.1">
    <property type="nucleotide sequence ID" value="NZ_CP097463.1"/>
</dbReference>
<organism evidence="2 3">
    <name type="scientific">Jatrophihabitans cynanchi</name>
    <dbReference type="NCBI Taxonomy" id="2944128"/>
    <lineage>
        <taxon>Bacteria</taxon>
        <taxon>Bacillati</taxon>
        <taxon>Actinomycetota</taxon>
        <taxon>Actinomycetes</taxon>
        <taxon>Jatrophihabitantales</taxon>
        <taxon>Jatrophihabitantaceae</taxon>
        <taxon>Jatrophihabitans</taxon>
    </lineage>
</organism>
<sequence>MLPAVTALRYVTPLREGGSLPGLMEADDLGTYVVKFTGAGQGPKALVAEVICAELAGALGLPVPRLVTVELDPILAANEPDEEVQDLLRASPGTNLGVDFLPGALDLDVTAFPIDAGFAGRVIWFDALVGNVDRSWRNPNMLFWHREPYLIDHGAALTFHHRWPARASSFGYDAREHALLGCAPDLDAADAALAPRVSTDVLRAAAAQVPDAWLADGAGDPDAARAAYVEELTARLDARDAWLASVHDAVLAHDEAGRIASAARRNRPYWLGGAS</sequence>
<dbReference type="EMBL" id="CP097463">
    <property type="protein sequence ID" value="WAX57833.1"/>
    <property type="molecule type" value="Genomic_DNA"/>
</dbReference>
<evidence type="ECO:0000259" key="1">
    <source>
        <dbReference type="Pfam" id="PF20613"/>
    </source>
</evidence>
<dbReference type="Proteomes" id="UP001164693">
    <property type="component" value="Chromosome"/>
</dbReference>
<evidence type="ECO:0000313" key="3">
    <source>
        <dbReference type="Proteomes" id="UP001164693"/>
    </source>
</evidence>
<protein>
    <recommendedName>
        <fullName evidence="1">HipA-like kinase domain-containing protein</fullName>
    </recommendedName>
</protein>
<dbReference type="Pfam" id="PF20613">
    <property type="entry name" value="HipA_2"/>
    <property type="match status" value="1"/>
</dbReference>
<evidence type="ECO:0000313" key="2">
    <source>
        <dbReference type="EMBL" id="WAX57833.1"/>
    </source>
</evidence>
<feature type="domain" description="HipA-like kinase" evidence="1">
    <location>
        <begin position="14"/>
        <end position="224"/>
    </location>
</feature>
<keyword evidence="3" id="KW-1185">Reference proteome</keyword>
<reference evidence="2" key="1">
    <citation type="submission" date="2022-05" db="EMBL/GenBank/DDBJ databases">
        <title>Jatrophihabitans sp. SB3-54 whole genome sequence.</title>
        <authorList>
            <person name="Suh M.K."/>
            <person name="Eom M.K."/>
            <person name="Kim J.S."/>
            <person name="Kim H.S."/>
            <person name="Do H.E."/>
            <person name="Shin Y.K."/>
            <person name="Lee J.-S."/>
        </authorList>
    </citation>
    <scope>NUCLEOTIDE SEQUENCE</scope>
    <source>
        <strain evidence="2">SB3-54</strain>
    </source>
</reference>
<proteinExistence type="predicted"/>
<gene>
    <name evidence="2" type="ORF">M6B22_03470</name>
</gene>
<name>A0ABY7JZ28_9ACTN</name>
<accession>A0ABY7JZ28</accession>